<sequence length="175" mass="19430">MADVGPEEEGEMAPSRRRVQLNAGVLPIVTVLTTVVLTVGLGWAALHFFFGPDVRRVDPAALSELRAVGRVVGEEDSLGHEWRNSYVEFKHLAVYLDGGVKEDILAEAEQRLSRSGWQVGRRQPREINLQSVTWPSVFVGVERFEEARYVSTELREAVAATGLPRGKVVYMTIQA</sequence>
<organism evidence="2 3">
    <name type="scientific">Nonomuraea montanisoli</name>
    <dbReference type="NCBI Taxonomy" id="2741721"/>
    <lineage>
        <taxon>Bacteria</taxon>
        <taxon>Bacillati</taxon>
        <taxon>Actinomycetota</taxon>
        <taxon>Actinomycetes</taxon>
        <taxon>Streptosporangiales</taxon>
        <taxon>Streptosporangiaceae</taxon>
        <taxon>Nonomuraea</taxon>
    </lineage>
</organism>
<keyword evidence="1" id="KW-0472">Membrane</keyword>
<comment type="caution">
    <text evidence="2">The sequence shown here is derived from an EMBL/GenBank/DDBJ whole genome shotgun (WGS) entry which is preliminary data.</text>
</comment>
<evidence type="ECO:0000313" key="3">
    <source>
        <dbReference type="Proteomes" id="UP000586042"/>
    </source>
</evidence>
<keyword evidence="3" id="KW-1185">Reference proteome</keyword>
<gene>
    <name evidence="2" type="ORF">HTZ77_29475</name>
</gene>
<accession>A0A7Y6IC73</accession>
<dbReference type="AlphaFoldDB" id="A0A7Y6IC73"/>
<evidence type="ECO:0000256" key="1">
    <source>
        <dbReference type="SAM" id="Phobius"/>
    </source>
</evidence>
<dbReference type="EMBL" id="JABWGN010000011">
    <property type="protein sequence ID" value="NUW35532.1"/>
    <property type="molecule type" value="Genomic_DNA"/>
</dbReference>
<dbReference type="RefSeq" id="WP_175592945.1">
    <property type="nucleotide sequence ID" value="NZ_JABWGN010000011.1"/>
</dbReference>
<evidence type="ECO:0000313" key="2">
    <source>
        <dbReference type="EMBL" id="NUW35532.1"/>
    </source>
</evidence>
<name>A0A7Y6IC73_9ACTN</name>
<dbReference type="Proteomes" id="UP000586042">
    <property type="component" value="Unassembled WGS sequence"/>
</dbReference>
<reference evidence="2 3" key="1">
    <citation type="submission" date="2020-06" db="EMBL/GenBank/DDBJ databases">
        <title>Nonomuraea sp. SMC257, a novel actinomycete isolated from soil.</title>
        <authorList>
            <person name="Chanama M."/>
        </authorList>
    </citation>
    <scope>NUCLEOTIDE SEQUENCE [LARGE SCALE GENOMIC DNA]</scope>
    <source>
        <strain evidence="2 3">SMC257</strain>
    </source>
</reference>
<keyword evidence="1" id="KW-0812">Transmembrane</keyword>
<feature type="transmembrane region" description="Helical" evidence="1">
    <location>
        <begin position="24"/>
        <end position="46"/>
    </location>
</feature>
<protein>
    <submittedName>
        <fullName evidence="2">Uncharacterized protein</fullName>
    </submittedName>
</protein>
<keyword evidence="1" id="KW-1133">Transmembrane helix</keyword>
<proteinExistence type="predicted"/>